<gene>
    <name evidence="2" type="primary">ORF1</name>
</gene>
<reference evidence="2" key="1">
    <citation type="journal article" date="2004" name="Mol. Biol. Evol.">
        <title>Cross-genome screening of novel sequence-specific non-LTR retrotransposons: various multicopy RNA genes and microsatellites are selected as targets.</title>
        <authorList>
            <person name="Kojima K.K."/>
            <person name="Fujiwara H."/>
        </authorList>
    </citation>
    <scope>NUCLEOTIDE SEQUENCE</scope>
</reference>
<feature type="compositionally biased region" description="Polar residues" evidence="1">
    <location>
        <begin position="180"/>
        <end position="191"/>
    </location>
</feature>
<dbReference type="SUPFAM" id="SSF57756">
    <property type="entry name" value="Retrovirus zinc finger-like domains"/>
    <property type="match status" value="1"/>
</dbReference>
<dbReference type="GO" id="GO:0003676">
    <property type="term" value="F:nucleic acid binding"/>
    <property type="evidence" value="ECO:0007669"/>
    <property type="project" value="InterPro"/>
</dbReference>
<accession>Q76IK8</accession>
<dbReference type="InterPro" id="IPR036875">
    <property type="entry name" value="Znf_CCHC_sf"/>
</dbReference>
<evidence type="ECO:0000256" key="1">
    <source>
        <dbReference type="SAM" id="MobiDB-lite"/>
    </source>
</evidence>
<feature type="non-terminal residue" evidence="2">
    <location>
        <position position="1"/>
    </location>
</feature>
<dbReference type="EMBL" id="AB097145">
    <property type="protein sequence ID" value="BAC82622.1"/>
    <property type="molecule type" value="Genomic_DNA"/>
</dbReference>
<feature type="compositionally biased region" description="Basic and acidic residues" evidence="1">
    <location>
        <begin position="149"/>
        <end position="163"/>
    </location>
</feature>
<organism evidence="2">
    <name type="scientific">Ciona intestinalis</name>
    <name type="common">Transparent sea squirt</name>
    <name type="synonym">Ascidia intestinalis</name>
    <dbReference type="NCBI Taxonomy" id="7719"/>
    <lineage>
        <taxon>Eukaryota</taxon>
        <taxon>Metazoa</taxon>
        <taxon>Chordata</taxon>
        <taxon>Tunicata</taxon>
        <taxon>Ascidiacea</taxon>
        <taxon>Phlebobranchia</taxon>
        <taxon>Cionidae</taxon>
        <taxon>Ciona</taxon>
    </lineage>
</organism>
<feature type="compositionally biased region" description="Basic and acidic residues" evidence="1">
    <location>
        <begin position="107"/>
        <end position="116"/>
    </location>
</feature>
<evidence type="ECO:0000313" key="2">
    <source>
        <dbReference type="EMBL" id="BAC82622.1"/>
    </source>
</evidence>
<dbReference type="AlphaFoldDB" id="Q76IK8"/>
<protein>
    <submittedName>
        <fullName evidence="2">Gag-like protein</fullName>
    </submittedName>
</protein>
<dbReference type="GO" id="GO:0008270">
    <property type="term" value="F:zinc ion binding"/>
    <property type="evidence" value="ECO:0007669"/>
    <property type="project" value="InterPro"/>
</dbReference>
<sequence length="355" mass="40188">LRKDNKIKHTFLYESENIEVLIGWVPVPLQNKSIAEALQYYVAVQEVRSKKDKNGKLLGTRIAVIKKNDIDRSPLPSYIRVEGEELYVTYSGQLRTCKLCEQTGHKQAECPNRKNEFPALPQARSVSNAPRAPDALTSPDKNMASEPAGKNEDKENAPKETEAKTTNIITTPKRKRRLVQSPSVDQPSPKSLSHGGENYGVKCGNCHREGFVHESNDRFYCFHCRTDFSVATPCCATNDRFLVAKNAKYTNCLYCKQKLIRTPCCHEYTPERNCIDNKLECLYCKTWSVMCSCHDLNVIPPKTTSITCNNTNCQRTILHCDCDKIVSSKLKDDKFLKCVCGKEFEIDTTNSGRET</sequence>
<proteinExistence type="predicted"/>
<name>Q76IK8_CIOIN</name>
<feature type="region of interest" description="Disordered" evidence="1">
    <location>
        <begin position="107"/>
        <end position="193"/>
    </location>
</feature>